<evidence type="ECO:0000313" key="2">
    <source>
        <dbReference type="Proteomes" id="UP000076858"/>
    </source>
</evidence>
<dbReference type="Proteomes" id="UP000076858">
    <property type="component" value="Unassembled WGS sequence"/>
</dbReference>
<proteinExistence type="predicted"/>
<dbReference type="AlphaFoldDB" id="A0A164ZHH8"/>
<sequence>MAICVQTSEGKIHSQRLTFGKTPLQLDLGSLASSEAQRSSPIRSWLPWKPLKSSFLKISFKTNHQSLMPTLSEDSCGVRRSATAEVESLSVTSPIWRQIRSMARSVSSSRRRS</sequence>
<reference evidence="1 2" key="1">
    <citation type="submission" date="2016-03" db="EMBL/GenBank/DDBJ databases">
        <title>EvidentialGene: Evidence-directed Construction of Genes on Genomes.</title>
        <authorList>
            <person name="Gilbert D.G."/>
            <person name="Choi J.-H."/>
            <person name="Mockaitis K."/>
            <person name="Colbourne J."/>
            <person name="Pfrender M."/>
        </authorList>
    </citation>
    <scope>NUCLEOTIDE SEQUENCE [LARGE SCALE GENOMIC DNA]</scope>
    <source>
        <strain evidence="1 2">Xinb3</strain>
        <tissue evidence="1">Complete organism</tissue>
    </source>
</reference>
<dbReference type="EMBL" id="LRGB01000725">
    <property type="protein sequence ID" value="KZS16373.1"/>
    <property type="molecule type" value="Genomic_DNA"/>
</dbReference>
<accession>A0A164ZHH8</accession>
<name>A0A164ZHH8_9CRUS</name>
<organism evidence="1 2">
    <name type="scientific">Daphnia magna</name>
    <dbReference type="NCBI Taxonomy" id="35525"/>
    <lineage>
        <taxon>Eukaryota</taxon>
        <taxon>Metazoa</taxon>
        <taxon>Ecdysozoa</taxon>
        <taxon>Arthropoda</taxon>
        <taxon>Crustacea</taxon>
        <taxon>Branchiopoda</taxon>
        <taxon>Diplostraca</taxon>
        <taxon>Cladocera</taxon>
        <taxon>Anomopoda</taxon>
        <taxon>Daphniidae</taxon>
        <taxon>Daphnia</taxon>
    </lineage>
</organism>
<evidence type="ECO:0000313" key="1">
    <source>
        <dbReference type="EMBL" id="KZS16373.1"/>
    </source>
</evidence>
<protein>
    <submittedName>
        <fullName evidence="1">Uncharacterized protein</fullName>
    </submittedName>
</protein>
<keyword evidence="2" id="KW-1185">Reference proteome</keyword>
<comment type="caution">
    <text evidence="1">The sequence shown here is derived from an EMBL/GenBank/DDBJ whole genome shotgun (WGS) entry which is preliminary data.</text>
</comment>
<gene>
    <name evidence="1" type="ORF">APZ42_018023</name>
</gene>